<dbReference type="EMBL" id="CACRXK020000650">
    <property type="protein sequence ID" value="CAB3983740.1"/>
    <property type="molecule type" value="Genomic_DNA"/>
</dbReference>
<organism evidence="1 2">
    <name type="scientific">Paramuricea clavata</name>
    <name type="common">Red gorgonian</name>
    <name type="synonym">Violescent sea-whip</name>
    <dbReference type="NCBI Taxonomy" id="317549"/>
    <lineage>
        <taxon>Eukaryota</taxon>
        <taxon>Metazoa</taxon>
        <taxon>Cnidaria</taxon>
        <taxon>Anthozoa</taxon>
        <taxon>Octocorallia</taxon>
        <taxon>Malacalcyonacea</taxon>
        <taxon>Plexauridae</taxon>
        <taxon>Paramuricea</taxon>
    </lineage>
</organism>
<name>A0A7D9HKF3_PARCT</name>
<dbReference type="Pfam" id="PF00078">
    <property type="entry name" value="RVT_1"/>
    <property type="match status" value="1"/>
</dbReference>
<dbReference type="PANTHER" id="PTHR19446">
    <property type="entry name" value="REVERSE TRANSCRIPTASES"/>
    <property type="match status" value="1"/>
</dbReference>
<sequence length="246" mass="27758">MKSLTVYAVYKKLKAINERKAADLDKIPCKHLRIAAEIVAPSLTQIFNKTISTSVFPTDWKLARVTPIFKKGKKDDMNNYRPISVISVVAKIFEKFTFEQLYEYLNNNNLIFASQSGFRSLHSTLTALIEATDNWSINIDKGLLNGVIFIDLKKAFDTIDHTILLRKLRIYGVDENGIKFFESYISNRSQRCCVNGELSETAKITCGVPQGSNLGPLLFLNIHNDLPNCLDRASPRMFADDTNIAS</sequence>
<dbReference type="Proteomes" id="UP001152795">
    <property type="component" value="Unassembled WGS sequence"/>
</dbReference>
<evidence type="ECO:0000313" key="2">
    <source>
        <dbReference type="Proteomes" id="UP001152795"/>
    </source>
</evidence>
<proteinExistence type="predicted"/>
<dbReference type="InterPro" id="IPR043502">
    <property type="entry name" value="DNA/RNA_pol_sf"/>
</dbReference>
<reference evidence="1" key="1">
    <citation type="submission" date="2020-04" db="EMBL/GenBank/DDBJ databases">
        <authorList>
            <person name="Alioto T."/>
            <person name="Alioto T."/>
            <person name="Gomez Garrido J."/>
        </authorList>
    </citation>
    <scope>NUCLEOTIDE SEQUENCE</scope>
    <source>
        <strain evidence="1">A484AB</strain>
    </source>
</reference>
<dbReference type="CDD" id="cd01650">
    <property type="entry name" value="RT_nLTR_like"/>
    <property type="match status" value="1"/>
</dbReference>
<accession>A0A7D9HKF3</accession>
<dbReference type="AlphaFoldDB" id="A0A7D9HKF3"/>
<keyword evidence="2" id="KW-1185">Reference proteome</keyword>
<dbReference type="InterPro" id="IPR000477">
    <property type="entry name" value="RT_dom"/>
</dbReference>
<dbReference type="PROSITE" id="PS50878">
    <property type="entry name" value="RT_POL"/>
    <property type="match status" value="1"/>
</dbReference>
<comment type="caution">
    <text evidence="1">The sequence shown here is derived from an EMBL/GenBank/DDBJ whole genome shotgun (WGS) entry which is preliminary data.</text>
</comment>
<dbReference type="OrthoDB" id="414730at2759"/>
<protein>
    <submittedName>
        <fullName evidence="1">Uncharacterized protein</fullName>
    </submittedName>
</protein>
<evidence type="ECO:0000313" key="1">
    <source>
        <dbReference type="EMBL" id="CAB3983740.1"/>
    </source>
</evidence>
<gene>
    <name evidence="1" type="ORF">PACLA_8A040085</name>
</gene>
<dbReference type="SUPFAM" id="SSF56672">
    <property type="entry name" value="DNA/RNA polymerases"/>
    <property type="match status" value="1"/>
</dbReference>